<dbReference type="InterPro" id="IPR011059">
    <property type="entry name" value="Metal-dep_hydrolase_composite"/>
</dbReference>
<dbReference type="Proteomes" id="UP000094626">
    <property type="component" value="Plasmid pSA2"/>
</dbReference>
<dbReference type="AlphaFoldDB" id="A0A1D8AF05"/>
<dbReference type="SUPFAM" id="SSF51338">
    <property type="entry name" value="Composite domain of metallo-dependent hydrolases"/>
    <property type="match status" value="1"/>
</dbReference>
<dbReference type="InterPro" id="IPR013108">
    <property type="entry name" value="Amidohydro_3"/>
</dbReference>
<name>A0A1D8AF05_9SPHN</name>
<dbReference type="Gene3D" id="3.20.20.140">
    <property type="entry name" value="Metal-dependent hydrolases"/>
    <property type="match status" value="2"/>
</dbReference>
<evidence type="ECO:0000259" key="1">
    <source>
        <dbReference type="Pfam" id="PF07969"/>
    </source>
</evidence>
<dbReference type="InterPro" id="IPR032466">
    <property type="entry name" value="Metal_Hydrolase"/>
</dbReference>
<dbReference type="GO" id="GO:0005829">
    <property type="term" value="C:cytosol"/>
    <property type="evidence" value="ECO:0007669"/>
    <property type="project" value="TreeGrafter"/>
</dbReference>
<dbReference type="SUPFAM" id="SSF51556">
    <property type="entry name" value="Metallo-dependent hydrolases"/>
    <property type="match status" value="1"/>
</dbReference>
<dbReference type="EMBL" id="CP017077">
    <property type="protein sequence ID" value="AOR80692.1"/>
    <property type="molecule type" value="Genomic_DNA"/>
</dbReference>
<keyword evidence="2" id="KW-0378">Hydrolase</keyword>
<keyword evidence="3" id="KW-1185">Reference proteome</keyword>
<accession>A0A1D8AF05</accession>
<sequence length="580" mass="63101">MLDLLIKGGEIVDGTGRPRFTGDVGIADGRIVAVGDLSGPAHRSIDASGLLVTPGWVDIHTHYDGQATWDMLLDPSFSSGVTTAILGNCGVGFAPVARGDEGRLIDLMDGVEEIPGGALHAGLEWNWSSFPEYLDVLDSKPRSFDVGCYLPHGPLRLFVLGDKVGSGRKADVDEIERMAGLVDEAMRVGAFGVSSSRTSVHRTVHGDMTPDFEVDREELVALARVVARHRGVMEFAPAGVVGEDPQGIRSEMALFDDIVTETGVDVHMLLLQPNLDPDYWQEQLDWATRINTGGRSRVFGQVSGRSIGALLSFYGTHPFMERPAFRQVKASLPRDEWLAALAESQVKARILRETDTDGSFGAFLNQHWGSCFDLGETADYEPDDSVNVVGLAAAAGTTPQSYVYDMMLQTSRHPRLLLAINNYVGGGLEKLKPMIEHPATVLGASDAGAHVMTICDGSMNSFMLTHWARDRSRGAVIPLEQVVRMMTRDTARSIGILDRGTLEPGMRADLNIIDFENLALGKPTIVDDLPQGASRLLQDVRGYRLTMVNGTITREHDQATGEMPGRLLRHRAPKVEVPKI</sequence>
<evidence type="ECO:0000313" key="3">
    <source>
        <dbReference type="Proteomes" id="UP000094626"/>
    </source>
</evidence>
<dbReference type="PANTHER" id="PTHR11647">
    <property type="entry name" value="HYDRANTOINASE/DIHYDROPYRIMIDINASE FAMILY MEMBER"/>
    <property type="match status" value="1"/>
</dbReference>
<dbReference type="KEGG" id="nre:BES08_28145"/>
<gene>
    <name evidence="2" type="ORF">BES08_28145</name>
</gene>
<dbReference type="OrthoDB" id="9766983at2"/>
<protein>
    <submittedName>
        <fullName evidence="2">Amino acid aminohydrolase</fullName>
    </submittedName>
</protein>
<dbReference type="RefSeq" id="WP_069710016.1">
    <property type="nucleotide sequence ID" value="NZ_CP017077.1"/>
</dbReference>
<evidence type="ECO:0000313" key="2">
    <source>
        <dbReference type="EMBL" id="AOR80692.1"/>
    </source>
</evidence>
<organism evidence="2 3">
    <name type="scientific">Novosphingobium resinovorum</name>
    <dbReference type="NCBI Taxonomy" id="158500"/>
    <lineage>
        <taxon>Bacteria</taxon>
        <taxon>Pseudomonadati</taxon>
        <taxon>Pseudomonadota</taxon>
        <taxon>Alphaproteobacteria</taxon>
        <taxon>Sphingomonadales</taxon>
        <taxon>Sphingomonadaceae</taxon>
        <taxon>Novosphingobium</taxon>
    </lineage>
</organism>
<proteinExistence type="predicted"/>
<feature type="domain" description="Amidohydrolase 3" evidence="1">
    <location>
        <begin position="45"/>
        <end position="553"/>
    </location>
</feature>
<dbReference type="Pfam" id="PF07969">
    <property type="entry name" value="Amidohydro_3"/>
    <property type="match status" value="1"/>
</dbReference>
<keyword evidence="2" id="KW-0614">Plasmid</keyword>
<dbReference type="InterPro" id="IPR050378">
    <property type="entry name" value="Metallo-dep_Hydrolases_sf"/>
</dbReference>
<reference evidence="3" key="1">
    <citation type="journal article" date="2017" name="J. Biotechnol.">
        <title>Complete genome sequence of Novosphingobium resinovorum SA1, a versatile xenobiotic-degrading bacterium capable of utilizing sulfanilic acid.</title>
        <authorList>
            <person name="Hegedus B."/>
            <person name="Kos P.B."/>
            <person name="Balint B."/>
            <person name="Maroti G."/>
            <person name="Gan H.M."/>
            <person name="Perei K."/>
            <person name="Rakhely G."/>
        </authorList>
    </citation>
    <scope>NUCLEOTIDE SEQUENCE [LARGE SCALE GENOMIC DNA]</scope>
    <source>
        <strain evidence="3">SA1</strain>
    </source>
</reference>
<geneLocation type="plasmid" evidence="2 3">
    <name>pSA2</name>
</geneLocation>
<dbReference type="Gene3D" id="2.30.40.10">
    <property type="entry name" value="Urease, subunit C, domain 1"/>
    <property type="match status" value="1"/>
</dbReference>
<dbReference type="PANTHER" id="PTHR11647:SF1">
    <property type="entry name" value="COLLAPSIN RESPONSE MEDIATOR PROTEIN"/>
    <property type="match status" value="1"/>
</dbReference>
<dbReference type="GO" id="GO:0016812">
    <property type="term" value="F:hydrolase activity, acting on carbon-nitrogen (but not peptide) bonds, in cyclic amides"/>
    <property type="evidence" value="ECO:0007669"/>
    <property type="project" value="TreeGrafter"/>
</dbReference>